<accession>A0A7W7XZL5</accession>
<dbReference type="GO" id="GO:0003755">
    <property type="term" value="F:peptidyl-prolyl cis-trans isomerase activity"/>
    <property type="evidence" value="ECO:0007669"/>
    <property type="project" value="UniProtKB-KW"/>
</dbReference>
<dbReference type="Pfam" id="PF00160">
    <property type="entry name" value="Pro_isomerase"/>
    <property type="match status" value="1"/>
</dbReference>
<comment type="caution">
    <text evidence="7">The sequence shown here is derived from an EMBL/GenBank/DDBJ whole genome shotgun (WGS) entry which is preliminary data.</text>
</comment>
<dbReference type="EC" id="5.2.1.8" evidence="1"/>
<proteinExistence type="predicted"/>
<evidence type="ECO:0000259" key="6">
    <source>
        <dbReference type="PROSITE" id="PS50072"/>
    </source>
</evidence>
<dbReference type="PANTHER" id="PTHR43246">
    <property type="entry name" value="PEPTIDYL-PROLYL CIS-TRANS ISOMERASE CYP38, CHLOROPLASTIC"/>
    <property type="match status" value="1"/>
</dbReference>
<keyword evidence="8" id="KW-1185">Reference proteome</keyword>
<sequence>MRCPAVRPLLAIALAVTLSIAVAEEAPPPTTAGVLAASTPADWRRPDPENVLYLELDSGRVVIELAPQFAPLHADNIRTLVRAGYFDGLKVIRSQENYVVQWGDPHADDPEKARPLDPAKATLPPEFTRPMRGLDFTVLVDGDVYAPEVGFSGGFHAARDPEAGQAWLAHCYGVLGVARGGTADSGSGAGLYVVIGHAPRHLERNITAVGRVLRGMELLSTLPRGSGPLGFYTDPAQQVPVKAMRVAADVPEAERSALEVFRTDTAAFAQLMEARRNRREEWFLHPVGKVELCNVPVPVREVVGTE</sequence>
<dbReference type="AlphaFoldDB" id="A0A7W7XZL5"/>
<dbReference type="PROSITE" id="PS50072">
    <property type="entry name" value="CSA_PPIASE_2"/>
    <property type="match status" value="1"/>
</dbReference>
<keyword evidence="2" id="KW-0697">Rotamase</keyword>
<reference evidence="7 8" key="1">
    <citation type="submission" date="2020-08" db="EMBL/GenBank/DDBJ databases">
        <title>Genomic Encyclopedia of Type Strains, Phase IV (KMG-IV): sequencing the most valuable type-strain genomes for metagenomic binning, comparative biology and taxonomic classification.</title>
        <authorList>
            <person name="Goeker M."/>
        </authorList>
    </citation>
    <scope>NUCLEOTIDE SEQUENCE [LARGE SCALE GENOMIC DNA]</scope>
    <source>
        <strain evidence="7 8">DSM 25897</strain>
    </source>
</reference>
<evidence type="ECO:0000256" key="4">
    <source>
        <dbReference type="SAM" id="MobiDB-lite"/>
    </source>
</evidence>
<keyword evidence="5" id="KW-0732">Signal</keyword>
<feature type="signal peptide" evidence="5">
    <location>
        <begin position="1"/>
        <end position="23"/>
    </location>
</feature>
<evidence type="ECO:0000313" key="8">
    <source>
        <dbReference type="Proteomes" id="UP000519004"/>
    </source>
</evidence>
<dbReference type="EMBL" id="JACHHX010000006">
    <property type="protein sequence ID" value="MBB5015337.1"/>
    <property type="molecule type" value="Genomic_DNA"/>
</dbReference>
<evidence type="ECO:0000256" key="1">
    <source>
        <dbReference type="ARBA" id="ARBA00013194"/>
    </source>
</evidence>
<feature type="compositionally biased region" description="Basic and acidic residues" evidence="4">
    <location>
        <begin position="105"/>
        <end position="117"/>
    </location>
</feature>
<dbReference type="SUPFAM" id="SSF50891">
    <property type="entry name" value="Cyclophilin-like"/>
    <property type="match status" value="1"/>
</dbReference>
<gene>
    <name evidence="7" type="ORF">HNQ58_001223</name>
</gene>
<dbReference type="Proteomes" id="UP000519004">
    <property type="component" value="Unassembled WGS sequence"/>
</dbReference>
<dbReference type="InterPro" id="IPR044665">
    <property type="entry name" value="E_coli_cyclophilin_A-like"/>
</dbReference>
<evidence type="ECO:0000256" key="5">
    <source>
        <dbReference type="SAM" id="SignalP"/>
    </source>
</evidence>
<dbReference type="InterPro" id="IPR002130">
    <property type="entry name" value="Cyclophilin-type_PPIase_dom"/>
</dbReference>
<dbReference type="RefSeq" id="WP_183948020.1">
    <property type="nucleotide sequence ID" value="NZ_JACHHX010000006.1"/>
</dbReference>
<dbReference type="Gene3D" id="2.40.100.10">
    <property type="entry name" value="Cyclophilin-like"/>
    <property type="match status" value="1"/>
</dbReference>
<feature type="region of interest" description="Disordered" evidence="4">
    <location>
        <begin position="105"/>
        <end position="124"/>
    </location>
</feature>
<feature type="chain" id="PRO_5030836973" description="peptidylprolyl isomerase" evidence="5">
    <location>
        <begin position="24"/>
        <end position="306"/>
    </location>
</feature>
<dbReference type="InterPro" id="IPR029000">
    <property type="entry name" value="Cyclophilin-like_dom_sf"/>
</dbReference>
<evidence type="ECO:0000256" key="2">
    <source>
        <dbReference type="ARBA" id="ARBA00023110"/>
    </source>
</evidence>
<organism evidence="7 8">
    <name type="scientific">Rehaibacterium terrae</name>
    <dbReference type="NCBI Taxonomy" id="1341696"/>
    <lineage>
        <taxon>Bacteria</taxon>
        <taxon>Pseudomonadati</taxon>
        <taxon>Pseudomonadota</taxon>
        <taxon>Gammaproteobacteria</taxon>
        <taxon>Lysobacterales</taxon>
        <taxon>Lysobacteraceae</taxon>
        <taxon>Rehaibacterium</taxon>
    </lineage>
</organism>
<evidence type="ECO:0000313" key="7">
    <source>
        <dbReference type="EMBL" id="MBB5015337.1"/>
    </source>
</evidence>
<keyword evidence="3 7" id="KW-0413">Isomerase</keyword>
<protein>
    <recommendedName>
        <fullName evidence="1">peptidylprolyl isomerase</fullName>
        <ecNumber evidence="1">5.2.1.8</ecNumber>
    </recommendedName>
</protein>
<feature type="domain" description="PPIase cyclophilin-type" evidence="6">
    <location>
        <begin position="59"/>
        <end position="246"/>
    </location>
</feature>
<name>A0A7W7XZL5_9GAMM</name>
<evidence type="ECO:0000256" key="3">
    <source>
        <dbReference type="ARBA" id="ARBA00023235"/>
    </source>
</evidence>